<evidence type="ECO:0000256" key="3">
    <source>
        <dbReference type="ARBA" id="ARBA00022630"/>
    </source>
</evidence>
<dbReference type="RefSeq" id="WP_147850578.1">
    <property type="nucleotide sequence ID" value="NZ_VDUZ01000042.1"/>
</dbReference>
<keyword evidence="8" id="KW-1185">Reference proteome</keyword>
<sequence>MCPSPAPPRLVVAGNGMAAHRLLERLAEDSPQRWSITVFGAEPRANYNRILLSTVLSGEKSAADVMDTDAAWFSRRGITFHAGVAITSIDRERRIVHDAAGGQAAYDHLVLATGSDAVQLPLPGKDLDGVRTFRDLDDVEHLIAATRTRRRAVVIGGGLLGLEAAWGLRQRGLDVTVVHLMGHLMERQLDRTAALYLQRDLERRGIRFALRADTAAIEGEGRVEAVRLRDGRRLATDLVVMAVGVRPNVALARAAGLAVRRGVLVDDALATSDTAISAIGECVEHAGQVYGLVAPAWAQADVLAARLAGNRKVAYRGSIVGTNLKVAGVAVYAAGDIAAADGAEEAVCADPDTGLYRKVVLRDGRLAGAVLVGDAADGGWLFDLMQRGEPVLHLREPLVLGRAFAEPARQAA</sequence>
<dbReference type="InterPro" id="IPR041575">
    <property type="entry name" value="Rubredoxin_C"/>
</dbReference>
<keyword evidence="3" id="KW-0285">Flavoprotein</keyword>
<feature type="domain" description="NADH-rubredoxin oxidoreductase C-terminal" evidence="6">
    <location>
        <begin position="322"/>
        <end position="388"/>
    </location>
</feature>
<dbReference type="PANTHER" id="PTHR43429:SF3">
    <property type="entry name" value="NITRITE REDUCTASE [NAD(P)H]"/>
    <property type="match status" value="1"/>
</dbReference>
<comment type="similarity">
    <text evidence="2">Belongs to the FAD-dependent oxidoreductase family.</text>
</comment>
<organism evidence="7 8">
    <name type="scientific">Vineibacter terrae</name>
    <dbReference type="NCBI Taxonomy" id="2586908"/>
    <lineage>
        <taxon>Bacteria</taxon>
        <taxon>Pseudomonadati</taxon>
        <taxon>Pseudomonadota</taxon>
        <taxon>Alphaproteobacteria</taxon>
        <taxon>Hyphomicrobiales</taxon>
        <taxon>Vineibacter</taxon>
    </lineage>
</organism>
<dbReference type="InterPro" id="IPR023753">
    <property type="entry name" value="FAD/NAD-binding_dom"/>
</dbReference>
<dbReference type="InterPro" id="IPR036188">
    <property type="entry name" value="FAD/NAD-bd_sf"/>
</dbReference>
<feature type="domain" description="FAD/NAD(P)-binding" evidence="5">
    <location>
        <begin position="9"/>
        <end position="300"/>
    </location>
</feature>
<evidence type="ECO:0000313" key="7">
    <source>
        <dbReference type="EMBL" id="TXL71509.1"/>
    </source>
</evidence>
<evidence type="ECO:0000313" key="8">
    <source>
        <dbReference type="Proteomes" id="UP000321638"/>
    </source>
</evidence>
<comment type="cofactor">
    <cofactor evidence="1">
        <name>FAD</name>
        <dbReference type="ChEBI" id="CHEBI:57692"/>
    </cofactor>
</comment>
<evidence type="ECO:0000256" key="2">
    <source>
        <dbReference type="ARBA" id="ARBA00006442"/>
    </source>
</evidence>
<evidence type="ECO:0000256" key="4">
    <source>
        <dbReference type="ARBA" id="ARBA00022827"/>
    </source>
</evidence>
<comment type="caution">
    <text evidence="7">The sequence shown here is derived from an EMBL/GenBank/DDBJ whole genome shotgun (WGS) entry which is preliminary data.</text>
</comment>
<dbReference type="Pfam" id="PF07992">
    <property type="entry name" value="Pyr_redox_2"/>
    <property type="match status" value="1"/>
</dbReference>
<dbReference type="OrthoDB" id="9768666at2"/>
<dbReference type="Pfam" id="PF18267">
    <property type="entry name" value="Rubredoxin_C"/>
    <property type="match status" value="1"/>
</dbReference>
<keyword evidence="4" id="KW-0274">FAD</keyword>
<dbReference type="PRINTS" id="PR00368">
    <property type="entry name" value="FADPNR"/>
</dbReference>
<accession>A0A5C8PCN2</accession>
<evidence type="ECO:0000259" key="6">
    <source>
        <dbReference type="Pfam" id="PF18267"/>
    </source>
</evidence>
<gene>
    <name evidence="7" type="ORF">FHP25_29450</name>
</gene>
<dbReference type="GO" id="GO:0016491">
    <property type="term" value="F:oxidoreductase activity"/>
    <property type="evidence" value="ECO:0007669"/>
    <property type="project" value="InterPro"/>
</dbReference>
<evidence type="ECO:0000256" key="1">
    <source>
        <dbReference type="ARBA" id="ARBA00001974"/>
    </source>
</evidence>
<dbReference type="PRINTS" id="PR00411">
    <property type="entry name" value="PNDRDTASEI"/>
</dbReference>
<dbReference type="InterPro" id="IPR016156">
    <property type="entry name" value="FAD/NAD-linked_Rdtase_dimer_sf"/>
</dbReference>
<dbReference type="EMBL" id="VDUZ01000042">
    <property type="protein sequence ID" value="TXL71509.1"/>
    <property type="molecule type" value="Genomic_DNA"/>
</dbReference>
<dbReference type="Gene3D" id="3.50.50.60">
    <property type="entry name" value="FAD/NAD(P)-binding domain"/>
    <property type="match status" value="2"/>
</dbReference>
<proteinExistence type="inferred from homology"/>
<protein>
    <submittedName>
        <fullName evidence="7">NAD(P)/FAD-dependent oxidoreductase</fullName>
    </submittedName>
</protein>
<dbReference type="SUPFAM" id="SSF51905">
    <property type="entry name" value="FAD/NAD(P)-binding domain"/>
    <property type="match status" value="2"/>
</dbReference>
<dbReference type="InterPro" id="IPR050260">
    <property type="entry name" value="FAD-bd_OxRdtase"/>
</dbReference>
<dbReference type="PANTHER" id="PTHR43429">
    <property type="entry name" value="PYRIDINE NUCLEOTIDE-DISULFIDE OXIDOREDUCTASE DOMAIN-CONTAINING"/>
    <property type="match status" value="1"/>
</dbReference>
<evidence type="ECO:0000259" key="5">
    <source>
        <dbReference type="Pfam" id="PF07992"/>
    </source>
</evidence>
<dbReference type="Gene3D" id="3.30.390.30">
    <property type="match status" value="1"/>
</dbReference>
<reference evidence="7 8" key="1">
    <citation type="submission" date="2019-06" db="EMBL/GenBank/DDBJ databases">
        <title>New taxonomy in bacterial strain CC-CFT640, isolated from vineyard.</title>
        <authorList>
            <person name="Lin S.-Y."/>
            <person name="Tsai C.-F."/>
            <person name="Young C.-C."/>
        </authorList>
    </citation>
    <scope>NUCLEOTIDE SEQUENCE [LARGE SCALE GENOMIC DNA]</scope>
    <source>
        <strain evidence="7 8">CC-CFT640</strain>
    </source>
</reference>
<dbReference type="Proteomes" id="UP000321638">
    <property type="component" value="Unassembled WGS sequence"/>
</dbReference>
<name>A0A5C8PCN2_9HYPH</name>
<dbReference type="AlphaFoldDB" id="A0A5C8PCN2"/>